<evidence type="ECO:0000313" key="2">
    <source>
        <dbReference type="WBParaSite" id="ACRNAN_scaffold25574.g7516.t1"/>
    </source>
</evidence>
<sequence length="69" mass="7817">MEHSVSKTTFYENLKFIGISFDFNPFGDTVAKKEITLLNRSITEVSFIVTKEDIAKLDVEALLDENMDG</sequence>
<dbReference type="AlphaFoldDB" id="A0A914DHU7"/>
<dbReference type="Proteomes" id="UP000887540">
    <property type="component" value="Unplaced"/>
</dbReference>
<reference evidence="2" key="1">
    <citation type="submission" date="2022-11" db="UniProtKB">
        <authorList>
            <consortium name="WormBaseParasite"/>
        </authorList>
    </citation>
    <scope>IDENTIFICATION</scope>
</reference>
<protein>
    <submittedName>
        <fullName evidence="2">Uncharacterized protein</fullName>
    </submittedName>
</protein>
<proteinExistence type="predicted"/>
<accession>A0A914DHU7</accession>
<evidence type="ECO:0000313" key="1">
    <source>
        <dbReference type="Proteomes" id="UP000887540"/>
    </source>
</evidence>
<dbReference type="WBParaSite" id="ACRNAN_scaffold25574.g7516.t1">
    <property type="protein sequence ID" value="ACRNAN_scaffold25574.g7516.t1"/>
    <property type="gene ID" value="ACRNAN_scaffold25574.g7516"/>
</dbReference>
<name>A0A914DHU7_9BILA</name>
<organism evidence="1 2">
    <name type="scientific">Acrobeloides nanus</name>
    <dbReference type="NCBI Taxonomy" id="290746"/>
    <lineage>
        <taxon>Eukaryota</taxon>
        <taxon>Metazoa</taxon>
        <taxon>Ecdysozoa</taxon>
        <taxon>Nematoda</taxon>
        <taxon>Chromadorea</taxon>
        <taxon>Rhabditida</taxon>
        <taxon>Tylenchina</taxon>
        <taxon>Cephalobomorpha</taxon>
        <taxon>Cephaloboidea</taxon>
        <taxon>Cephalobidae</taxon>
        <taxon>Acrobeloides</taxon>
    </lineage>
</organism>
<keyword evidence="1" id="KW-1185">Reference proteome</keyword>